<dbReference type="Proteomes" id="UP001152531">
    <property type="component" value="Unassembled WGS sequence"/>
</dbReference>
<dbReference type="EMBL" id="CALSDN010000001">
    <property type="protein sequence ID" value="CAH6718347.1"/>
    <property type="molecule type" value="Genomic_DNA"/>
</dbReference>
<gene>
    <name evidence="1" type="ORF">CLIB1444_01S04720</name>
</gene>
<comment type="caution">
    <text evidence="1">The sequence shown here is derived from an EMBL/GenBank/DDBJ whole genome shotgun (WGS) entry which is preliminary data.</text>
</comment>
<evidence type="ECO:0000313" key="2">
    <source>
        <dbReference type="Proteomes" id="UP001152531"/>
    </source>
</evidence>
<proteinExistence type="predicted"/>
<sequence>MGELNYTATHGIMQLLRYQQNYPALGTGQLVLGNQARNLLGPIPQVFVDYQAMYQINIFGDYPHKKDVIPSAIFVGVFAFLFILHTIIFIINMSRGHYFWITLTYIIYCALKIIGFSLRIVWQRDLSITAIGLTSEVMLIIPSIILVSFNLILAQRIFTWRHPVGGSRKLFWGVMLTLYAIVLGVVAMTIMAAFFPYIHLLSEAHYKQFIKVNQTSSVLVVLYTLTAISLLGLSYFFKPTRKDENLYTYQPWWIESFHPFYFVPKNAAKNAEETFMKRNHNHRHAVRVIAATHHHYNMVEGLTNQRGSLTHNVSLTIVCISTFVLFIGSLLRAVPVFQARYAKDSSAFCNPIAMYIIWGAAEGLLVFIYAVGRVDLRFYRPDRLPAKVRSIITAEQSVDQSSIDTEDEYFDDESEFTDDSSRLPKYEDAHEREKEDNESEFHF</sequence>
<keyword evidence="2" id="KW-1185">Reference proteome</keyword>
<protein>
    <submittedName>
        <fullName evidence="1">Uncharacterized protein</fullName>
    </submittedName>
</protein>
<evidence type="ECO:0000313" key="1">
    <source>
        <dbReference type="EMBL" id="CAH6718347.1"/>
    </source>
</evidence>
<name>A0ACA9Y0B5_9ASCO</name>
<accession>A0ACA9Y0B5</accession>
<reference evidence="1" key="1">
    <citation type="submission" date="2022-06" db="EMBL/GenBank/DDBJ databases">
        <authorList>
            <person name="Legras J.-L."/>
            <person name="Devillers H."/>
            <person name="Grondin C."/>
        </authorList>
    </citation>
    <scope>NUCLEOTIDE SEQUENCE</scope>
    <source>
        <strain evidence="1">CLIB 1444</strain>
    </source>
</reference>
<organism evidence="1 2">
    <name type="scientific">[Candida] jaroonii</name>
    <dbReference type="NCBI Taxonomy" id="467808"/>
    <lineage>
        <taxon>Eukaryota</taxon>
        <taxon>Fungi</taxon>
        <taxon>Dikarya</taxon>
        <taxon>Ascomycota</taxon>
        <taxon>Saccharomycotina</taxon>
        <taxon>Pichiomycetes</taxon>
        <taxon>Debaryomycetaceae</taxon>
        <taxon>Yamadazyma</taxon>
    </lineage>
</organism>